<dbReference type="EMBL" id="PFAT01000038">
    <property type="protein sequence ID" value="PIR92168.1"/>
    <property type="molecule type" value="Genomic_DNA"/>
</dbReference>
<dbReference type="Proteomes" id="UP000228510">
    <property type="component" value="Unassembled WGS sequence"/>
</dbReference>
<dbReference type="AlphaFoldDB" id="A0A2H0UZB6"/>
<dbReference type="PANTHER" id="PTHR38471:SF2">
    <property type="entry name" value="FOUR HELIX BUNDLE PROTEIN"/>
    <property type="match status" value="1"/>
</dbReference>
<dbReference type="SUPFAM" id="SSF158446">
    <property type="entry name" value="IVS-encoded protein-like"/>
    <property type="match status" value="1"/>
</dbReference>
<evidence type="ECO:0000313" key="1">
    <source>
        <dbReference type="EMBL" id="PIR92168.1"/>
    </source>
</evidence>
<dbReference type="Gene3D" id="1.20.1440.60">
    <property type="entry name" value="23S rRNA-intervening sequence"/>
    <property type="match status" value="1"/>
</dbReference>
<dbReference type="PIRSF" id="PIRSF035652">
    <property type="entry name" value="CHP02436"/>
    <property type="match status" value="1"/>
</dbReference>
<reference evidence="2" key="1">
    <citation type="submission" date="2017-09" db="EMBL/GenBank/DDBJ databases">
        <title>Depth-based differentiation of microbial function through sediment-hosted aquifers and enrichment of novel symbionts in the deep terrestrial subsurface.</title>
        <authorList>
            <person name="Probst A.J."/>
            <person name="Ladd B."/>
            <person name="Jarett J.K."/>
            <person name="Geller-Mcgrath D.E."/>
            <person name="Sieber C.M.K."/>
            <person name="Emerson J.B."/>
            <person name="Anantharaman K."/>
            <person name="Thomas B.C."/>
            <person name="Malmstrom R."/>
            <person name="Stieglmeier M."/>
            <person name="Klingl A."/>
            <person name="Woyke T."/>
            <person name="Ryan C.M."/>
            <person name="Banfield J.F."/>
        </authorList>
    </citation>
    <scope>NUCLEOTIDE SEQUENCE [LARGE SCALE GENOMIC DNA]</scope>
</reference>
<sequence>MHREYDLEERTLNFAKRVRSFVKKIPRTIGNIEDGKQLVRSSGSVGANYIEANEALSKKDFCMRIRISRKEAKESRYWLELIYIGNNKILEQERMGLIQETTELIKIFSSILDKSGEKSWKAKS</sequence>
<proteinExistence type="predicted"/>
<evidence type="ECO:0000313" key="2">
    <source>
        <dbReference type="Proteomes" id="UP000228510"/>
    </source>
</evidence>
<comment type="caution">
    <text evidence="1">The sequence shown here is derived from an EMBL/GenBank/DDBJ whole genome shotgun (WGS) entry which is preliminary data.</text>
</comment>
<dbReference type="PANTHER" id="PTHR38471">
    <property type="entry name" value="FOUR HELIX BUNDLE PROTEIN"/>
    <property type="match status" value="1"/>
</dbReference>
<accession>A0A2H0UZB6</accession>
<dbReference type="InterPro" id="IPR012657">
    <property type="entry name" value="23S_rRNA-intervening_sequence"/>
</dbReference>
<protein>
    <submittedName>
        <fullName evidence="1">Four helix bundle protein</fullName>
    </submittedName>
</protein>
<dbReference type="Pfam" id="PF05635">
    <property type="entry name" value="23S_rRNA_IVP"/>
    <property type="match status" value="1"/>
</dbReference>
<dbReference type="NCBIfam" id="TIGR02436">
    <property type="entry name" value="four helix bundle protein"/>
    <property type="match status" value="1"/>
</dbReference>
<name>A0A2H0UZB6_9BACT</name>
<dbReference type="InterPro" id="IPR036583">
    <property type="entry name" value="23S_rRNA_IVS_sf"/>
</dbReference>
<gene>
    <name evidence="1" type="ORF">COU01_03170</name>
</gene>
<organism evidence="1 2">
    <name type="scientific">Candidatus Falkowbacteria bacterium CG10_big_fil_rev_8_21_14_0_10_44_15</name>
    <dbReference type="NCBI Taxonomy" id="1974569"/>
    <lineage>
        <taxon>Bacteria</taxon>
        <taxon>Candidatus Falkowiibacteriota</taxon>
    </lineage>
</organism>